<dbReference type="EMBL" id="OBDY01000001">
    <property type="protein sequence ID" value="SNY09679.1"/>
    <property type="molecule type" value="Genomic_DNA"/>
</dbReference>
<keyword evidence="1" id="KW-1133">Transmembrane helix</keyword>
<reference evidence="2 3" key="1">
    <citation type="submission" date="2017-09" db="EMBL/GenBank/DDBJ databases">
        <authorList>
            <person name="Ehlers B."/>
            <person name="Leendertz F.H."/>
        </authorList>
    </citation>
    <scope>NUCLEOTIDE SEQUENCE [LARGE SCALE GENOMIC DNA]</scope>
    <source>
        <strain evidence="2 3">CGMCC 4.6857</strain>
    </source>
</reference>
<feature type="transmembrane region" description="Helical" evidence="1">
    <location>
        <begin position="73"/>
        <end position="94"/>
    </location>
</feature>
<keyword evidence="1" id="KW-0472">Membrane</keyword>
<dbReference type="RefSeq" id="WP_097318127.1">
    <property type="nucleotide sequence ID" value="NZ_OBDY01000001.1"/>
</dbReference>
<dbReference type="AlphaFoldDB" id="A0A285FEG5"/>
<gene>
    <name evidence="2" type="ORF">SAMN05421748_101896</name>
</gene>
<evidence type="ECO:0000256" key="1">
    <source>
        <dbReference type="SAM" id="Phobius"/>
    </source>
</evidence>
<name>A0A285FEG5_9ACTN</name>
<keyword evidence="3" id="KW-1185">Reference proteome</keyword>
<evidence type="ECO:0000313" key="3">
    <source>
        <dbReference type="Proteomes" id="UP000219612"/>
    </source>
</evidence>
<evidence type="ECO:0000313" key="2">
    <source>
        <dbReference type="EMBL" id="SNY09679.1"/>
    </source>
</evidence>
<sequence>MDRNNRLPAHVQEKRPAFDWAAHQQLAAKQGNDVVLTTAEEVEAWHAKNARQRIRYAKQRAVINERDRRVRRFWLGFGVTVGVVFLGVLGWLVWMAWMFLSVIGLGVLAFPILLAAAGAAVFGGHKCITVVQHWH</sequence>
<organism evidence="2 3">
    <name type="scientific">Paractinoplanes atraurantiacus</name>
    <dbReference type="NCBI Taxonomy" id="1036182"/>
    <lineage>
        <taxon>Bacteria</taxon>
        <taxon>Bacillati</taxon>
        <taxon>Actinomycetota</taxon>
        <taxon>Actinomycetes</taxon>
        <taxon>Micromonosporales</taxon>
        <taxon>Micromonosporaceae</taxon>
        <taxon>Paractinoplanes</taxon>
    </lineage>
</organism>
<protein>
    <submittedName>
        <fullName evidence="2">Uncharacterized protein</fullName>
    </submittedName>
</protein>
<proteinExistence type="predicted"/>
<keyword evidence="1" id="KW-0812">Transmembrane</keyword>
<accession>A0A285FEG5</accession>
<dbReference type="Proteomes" id="UP000219612">
    <property type="component" value="Unassembled WGS sequence"/>
</dbReference>
<feature type="transmembrane region" description="Helical" evidence="1">
    <location>
        <begin position="100"/>
        <end position="122"/>
    </location>
</feature>